<keyword evidence="1" id="KW-0833">Ubl conjugation pathway</keyword>
<dbReference type="EMBL" id="UFQT01000204">
    <property type="protein sequence ID" value="SSX21670.1"/>
    <property type="molecule type" value="Genomic_DNA"/>
</dbReference>
<sequence>MEVNTEELLMNFPIEMLIEIFRYLSETDITESVIFVCKRWLDAAKHLRLMKSKCLSFTTRPPPADCLEMIRKSEFRITSINLNDPIFELFSIELWKELGKTTEIIRFNRCTALNERDLIVILKYFPKLNSLYFRFRFPSLSRMFSSIDLEPDALQNLEKISSLNLNSNIWMDMSKVEQLVSRMPNLRHFGLWCLGITPVNDIMKVIKRQAKSLKSLSLRHCRTNNATVLMEKLTQLQELELEKLTFSISWISEAVVRDFFTRHNKVKILQLGTSIAFFDSYFDFLLKLEHLRELNVDVIEYQHTYHILKRFFELPFLVNLSLERETGTEHTKCIGIHETFKVKRLEHLRMTYFNVTCRLCIENFCKTLKNLKSLSITSSNITNDDMSLIFEHMQNLQSLDISRCERICDISMTGHKMSSHEKKMKINNFTLKSMKRLKYLNLSGCTNLTDATFIQDDMQLLDLKQLNVGCIPNLTRTGFDKISQNFHSLESLQIYGNPNVDGAVLEVLLKNLTRLKEIDISKYSCKDGCEPFELNVLEILVKFGQKLKTIIILQRKLLKSQIIFLFQRIPSLMVVNDVTRTRLKAGGDLDMKKMESVPHEGEVHVIEESFLKVLEQIRDKNPEFMKEPINLSSFLV</sequence>
<proteinExistence type="predicted"/>
<dbReference type="InterPro" id="IPR032675">
    <property type="entry name" value="LRR_dom_sf"/>
</dbReference>
<dbReference type="SUPFAM" id="SSF52058">
    <property type="entry name" value="L domain-like"/>
    <property type="match status" value="1"/>
</dbReference>
<dbReference type="Gene3D" id="3.80.10.10">
    <property type="entry name" value="Ribonuclease Inhibitor"/>
    <property type="match status" value="1"/>
</dbReference>
<dbReference type="InterPro" id="IPR001810">
    <property type="entry name" value="F-box_dom"/>
</dbReference>
<feature type="domain" description="F-box" evidence="2">
    <location>
        <begin position="6"/>
        <end position="53"/>
    </location>
</feature>
<accession>A0A336LUZ9</accession>
<dbReference type="VEuPathDB" id="VectorBase:CSON005090"/>
<organism evidence="3">
    <name type="scientific">Culicoides sonorensis</name>
    <name type="common">Biting midge</name>
    <dbReference type="NCBI Taxonomy" id="179676"/>
    <lineage>
        <taxon>Eukaryota</taxon>
        <taxon>Metazoa</taxon>
        <taxon>Ecdysozoa</taxon>
        <taxon>Arthropoda</taxon>
        <taxon>Hexapoda</taxon>
        <taxon>Insecta</taxon>
        <taxon>Pterygota</taxon>
        <taxon>Neoptera</taxon>
        <taxon>Endopterygota</taxon>
        <taxon>Diptera</taxon>
        <taxon>Nematocera</taxon>
        <taxon>Chironomoidea</taxon>
        <taxon>Ceratopogonidae</taxon>
        <taxon>Ceratopogoninae</taxon>
        <taxon>Culicoides</taxon>
        <taxon>Monoculicoides</taxon>
    </lineage>
</organism>
<dbReference type="GO" id="GO:0019005">
    <property type="term" value="C:SCF ubiquitin ligase complex"/>
    <property type="evidence" value="ECO:0007669"/>
    <property type="project" value="TreeGrafter"/>
</dbReference>
<gene>
    <name evidence="3" type="primary">CSON005090</name>
</gene>
<dbReference type="SMART" id="SM00367">
    <property type="entry name" value="LRR_CC"/>
    <property type="match status" value="5"/>
</dbReference>
<dbReference type="SUPFAM" id="SSF81383">
    <property type="entry name" value="F-box domain"/>
    <property type="match status" value="1"/>
</dbReference>
<dbReference type="Pfam" id="PF12937">
    <property type="entry name" value="F-box-like"/>
    <property type="match status" value="1"/>
</dbReference>
<evidence type="ECO:0000313" key="3">
    <source>
        <dbReference type="EMBL" id="SSX21670.1"/>
    </source>
</evidence>
<dbReference type="GO" id="GO:0031146">
    <property type="term" value="P:SCF-dependent proteasomal ubiquitin-dependent protein catabolic process"/>
    <property type="evidence" value="ECO:0007669"/>
    <property type="project" value="TreeGrafter"/>
</dbReference>
<dbReference type="PROSITE" id="PS50181">
    <property type="entry name" value="FBOX"/>
    <property type="match status" value="1"/>
</dbReference>
<protein>
    <submittedName>
        <fullName evidence="3">CSON005090 protein</fullName>
    </submittedName>
</protein>
<reference evidence="3" key="1">
    <citation type="submission" date="2018-07" db="EMBL/GenBank/DDBJ databases">
        <authorList>
            <person name="Quirk P.G."/>
            <person name="Krulwich T.A."/>
        </authorList>
    </citation>
    <scope>NUCLEOTIDE SEQUENCE</scope>
</reference>
<dbReference type="AlphaFoldDB" id="A0A336LUZ9"/>
<dbReference type="InterPro" id="IPR006553">
    <property type="entry name" value="Leu-rich_rpt_Cys-con_subtyp"/>
</dbReference>
<evidence type="ECO:0000256" key="1">
    <source>
        <dbReference type="ARBA" id="ARBA00022786"/>
    </source>
</evidence>
<dbReference type="PANTHER" id="PTHR13318">
    <property type="entry name" value="PARTNER OF PAIRED, ISOFORM B-RELATED"/>
    <property type="match status" value="1"/>
</dbReference>
<name>A0A336LUZ9_CULSO</name>
<dbReference type="InterPro" id="IPR036047">
    <property type="entry name" value="F-box-like_dom_sf"/>
</dbReference>
<evidence type="ECO:0000259" key="2">
    <source>
        <dbReference type="PROSITE" id="PS50181"/>
    </source>
</evidence>
<dbReference type="Gene3D" id="1.20.1280.50">
    <property type="match status" value="1"/>
</dbReference>